<proteinExistence type="predicted"/>
<dbReference type="Proteomes" id="UP001175211">
    <property type="component" value="Unassembled WGS sequence"/>
</dbReference>
<evidence type="ECO:0000313" key="2">
    <source>
        <dbReference type="Proteomes" id="UP001175211"/>
    </source>
</evidence>
<dbReference type="RefSeq" id="XP_060323506.1">
    <property type="nucleotide sequence ID" value="XM_060470336.1"/>
</dbReference>
<organism evidence="1 2">
    <name type="scientific">Armillaria tabescens</name>
    <name type="common">Ringless honey mushroom</name>
    <name type="synonym">Agaricus tabescens</name>
    <dbReference type="NCBI Taxonomy" id="1929756"/>
    <lineage>
        <taxon>Eukaryota</taxon>
        <taxon>Fungi</taxon>
        <taxon>Dikarya</taxon>
        <taxon>Basidiomycota</taxon>
        <taxon>Agaricomycotina</taxon>
        <taxon>Agaricomycetes</taxon>
        <taxon>Agaricomycetidae</taxon>
        <taxon>Agaricales</taxon>
        <taxon>Marasmiineae</taxon>
        <taxon>Physalacriaceae</taxon>
        <taxon>Desarmillaria</taxon>
    </lineage>
</organism>
<protein>
    <submittedName>
        <fullName evidence="1">Uncharacterized protein</fullName>
    </submittedName>
</protein>
<gene>
    <name evidence="1" type="ORF">EV420DRAFT_1486010</name>
</gene>
<dbReference type="EMBL" id="JAUEPS010000078">
    <property type="protein sequence ID" value="KAK0440182.1"/>
    <property type="molecule type" value="Genomic_DNA"/>
</dbReference>
<comment type="caution">
    <text evidence="1">The sequence shown here is derived from an EMBL/GenBank/DDBJ whole genome shotgun (WGS) entry which is preliminary data.</text>
</comment>
<sequence>MSDSDGELCCSSVLYRGKDQLFSVQGRQTQKMCSAHNPCCYALPHSSGRQEKAINVLLASSGEWVSVLGKSLSQGDLTIILALDLRKTTPGNAQSSPASHTKVWLSSNILGRPLNALSRTLDLFSRSTTIEQPSLDGNEYVDMVVNGKEKKTAGTLSSQEDAVTSGELSFAYHGQYNITSAPWLGLITFTAVQYAHVRIAATAADEDCIEAHCPATFRGTGFCAKAEGTRMMVQYFSLLLVLSAELTRYFTPAKSRVSRIGKNASTGKTDH</sequence>
<name>A0AA39JCE3_ARMTA</name>
<dbReference type="GeneID" id="85353884"/>
<accession>A0AA39JCE3</accession>
<dbReference type="AlphaFoldDB" id="A0AA39JCE3"/>
<evidence type="ECO:0000313" key="1">
    <source>
        <dbReference type="EMBL" id="KAK0440182.1"/>
    </source>
</evidence>
<keyword evidence="2" id="KW-1185">Reference proteome</keyword>
<reference evidence="1" key="1">
    <citation type="submission" date="2023-06" db="EMBL/GenBank/DDBJ databases">
        <authorList>
            <consortium name="Lawrence Berkeley National Laboratory"/>
            <person name="Ahrendt S."/>
            <person name="Sahu N."/>
            <person name="Indic B."/>
            <person name="Wong-Bajracharya J."/>
            <person name="Merenyi Z."/>
            <person name="Ke H.-M."/>
            <person name="Monk M."/>
            <person name="Kocsube S."/>
            <person name="Drula E."/>
            <person name="Lipzen A."/>
            <person name="Balint B."/>
            <person name="Henrissat B."/>
            <person name="Andreopoulos B."/>
            <person name="Martin F.M."/>
            <person name="Harder C.B."/>
            <person name="Rigling D."/>
            <person name="Ford K.L."/>
            <person name="Foster G.D."/>
            <person name="Pangilinan J."/>
            <person name="Papanicolaou A."/>
            <person name="Barry K."/>
            <person name="LaButti K."/>
            <person name="Viragh M."/>
            <person name="Koriabine M."/>
            <person name="Yan M."/>
            <person name="Riley R."/>
            <person name="Champramary S."/>
            <person name="Plett K.L."/>
            <person name="Tsai I.J."/>
            <person name="Slot J."/>
            <person name="Sipos G."/>
            <person name="Plett J."/>
            <person name="Nagy L.G."/>
            <person name="Grigoriev I.V."/>
        </authorList>
    </citation>
    <scope>NUCLEOTIDE SEQUENCE</scope>
    <source>
        <strain evidence="1">CCBAS 213</strain>
    </source>
</reference>